<feature type="domain" description="Calponin-homology (CH)" evidence="5">
    <location>
        <begin position="50"/>
        <end position="154"/>
    </location>
</feature>
<keyword evidence="3" id="KW-0175">Coiled coil</keyword>
<keyword evidence="7" id="KW-1185">Reference proteome</keyword>
<dbReference type="Gene3D" id="1.20.58.60">
    <property type="match status" value="5"/>
</dbReference>
<dbReference type="SMART" id="SM00150">
    <property type="entry name" value="SPEC"/>
    <property type="match status" value="5"/>
</dbReference>
<dbReference type="Pfam" id="PF00307">
    <property type="entry name" value="CH"/>
    <property type="match status" value="2"/>
</dbReference>
<dbReference type="FunFam" id="1.10.418.10:FF:000004">
    <property type="entry name" value="Spectrin beta chain"/>
    <property type="match status" value="1"/>
</dbReference>
<reference evidence="6" key="1">
    <citation type="submission" date="2025-08" db="UniProtKB">
        <authorList>
            <consortium name="Ensembl"/>
        </authorList>
    </citation>
    <scope>IDENTIFICATION</scope>
</reference>
<dbReference type="SUPFAM" id="SSF46966">
    <property type="entry name" value="Spectrin repeat"/>
    <property type="match status" value="6"/>
</dbReference>
<dbReference type="PROSITE" id="PS50021">
    <property type="entry name" value="CH"/>
    <property type="match status" value="2"/>
</dbReference>
<evidence type="ECO:0000256" key="1">
    <source>
        <dbReference type="ARBA" id="ARBA00022737"/>
    </source>
</evidence>
<dbReference type="CDD" id="cd00176">
    <property type="entry name" value="SPEC"/>
    <property type="match status" value="3"/>
</dbReference>
<dbReference type="FunFam" id="1.20.58.60:FF:000072">
    <property type="entry name" value="Spectrin beta chain"/>
    <property type="match status" value="1"/>
</dbReference>
<dbReference type="AlphaFoldDB" id="A0A8C3BIK7"/>
<dbReference type="InterPro" id="IPR001715">
    <property type="entry name" value="CH_dom"/>
</dbReference>
<dbReference type="SMART" id="SM00033">
    <property type="entry name" value="CH"/>
    <property type="match status" value="2"/>
</dbReference>
<dbReference type="Ensembl" id="ENSCMMT00000006984.1">
    <property type="protein sequence ID" value="ENSCMMP00000006274.1"/>
    <property type="gene ID" value="ENSCMMG00000004025.1"/>
</dbReference>
<feature type="domain" description="Calponin-homology (CH)" evidence="5">
    <location>
        <begin position="169"/>
        <end position="274"/>
    </location>
</feature>
<dbReference type="InterPro" id="IPR018159">
    <property type="entry name" value="Spectrin/alpha-actinin"/>
</dbReference>
<protein>
    <recommendedName>
        <fullName evidence="5">Calponin-homology (CH) domain-containing protein</fullName>
    </recommendedName>
</protein>
<keyword evidence="2" id="KW-0009">Actin-binding</keyword>
<proteinExistence type="predicted"/>
<dbReference type="CDD" id="cd21317">
    <property type="entry name" value="CH_SPTBN2_rpt1"/>
    <property type="match status" value="1"/>
</dbReference>
<evidence type="ECO:0000256" key="3">
    <source>
        <dbReference type="SAM" id="Coils"/>
    </source>
</evidence>
<dbReference type="Pfam" id="PF00435">
    <property type="entry name" value="Spectrin"/>
    <property type="match status" value="5"/>
</dbReference>
<dbReference type="PROSITE" id="PS00020">
    <property type="entry name" value="ACTININ_2"/>
    <property type="match status" value="1"/>
</dbReference>
<evidence type="ECO:0000256" key="2">
    <source>
        <dbReference type="ARBA" id="ARBA00023203"/>
    </source>
</evidence>
<dbReference type="FunFam" id="1.20.58.60:FF:000106">
    <property type="entry name" value="Spectrin beta chain"/>
    <property type="match status" value="1"/>
</dbReference>
<keyword evidence="1" id="KW-0677">Repeat</keyword>
<accession>A0A8C3BIK7</accession>
<dbReference type="InterPro" id="IPR001589">
    <property type="entry name" value="Actinin_actin-bd_CS"/>
</dbReference>
<dbReference type="FunFam" id="1.10.418.10:FF:000001">
    <property type="entry name" value="Actinin alpha 1"/>
    <property type="match status" value="1"/>
</dbReference>
<dbReference type="Proteomes" id="UP000694556">
    <property type="component" value="Unassembled WGS sequence"/>
</dbReference>
<feature type="compositionally biased region" description="Basic residues" evidence="4">
    <location>
        <begin position="1120"/>
        <end position="1136"/>
    </location>
</feature>
<dbReference type="PROSITE" id="PS00019">
    <property type="entry name" value="ACTININ_1"/>
    <property type="match status" value="1"/>
</dbReference>
<feature type="coiled-coil region" evidence="3">
    <location>
        <begin position="881"/>
        <end position="941"/>
    </location>
</feature>
<evidence type="ECO:0000313" key="7">
    <source>
        <dbReference type="Proteomes" id="UP000694556"/>
    </source>
</evidence>
<evidence type="ECO:0000259" key="5">
    <source>
        <dbReference type="PROSITE" id="PS50021"/>
    </source>
</evidence>
<dbReference type="SUPFAM" id="SSF47576">
    <property type="entry name" value="Calponin-homology domain, CH-domain"/>
    <property type="match status" value="1"/>
</dbReference>
<organism evidence="6 7">
    <name type="scientific">Cairina moschata</name>
    <name type="common">Muscovy duck</name>
    <dbReference type="NCBI Taxonomy" id="8855"/>
    <lineage>
        <taxon>Eukaryota</taxon>
        <taxon>Metazoa</taxon>
        <taxon>Chordata</taxon>
        <taxon>Craniata</taxon>
        <taxon>Vertebrata</taxon>
        <taxon>Euteleostomi</taxon>
        <taxon>Archelosauria</taxon>
        <taxon>Archosauria</taxon>
        <taxon>Dinosauria</taxon>
        <taxon>Saurischia</taxon>
        <taxon>Theropoda</taxon>
        <taxon>Coelurosauria</taxon>
        <taxon>Aves</taxon>
        <taxon>Neognathae</taxon>
        <taxon>Galloanserae</taxon>
        <taxon>Anseriformes</taxon>
        <taxon>Anatidae</taxon>
        <taxon>Anatinae</taxon>
        <taxon>Cairina</taxon>
    </lineage>
</organism>
<sequence>MTSENDYDHMELQQSYSHWDASDDELDNDNSSARLFERSRIKALADEREAVQKKTFTKWVNLHLACVTCRISDLYLDLRDGRMLIKLLEVLSKEMLPKPTKGRMRIHCLENVDKALQFLKEKQVHLENMGSHDIVDGNHRLILGLIWTIILRFQIQDVIKEMKEGPETRSPRDALLLWCQMKTAGYPHVNITNFTSSWKDGLAFNALIHKHRPELFEFKTLTKSNARHNLEHAFSVAERHLGITPLLDPEDVFTENPDEKSIITYVVAFYHYFSEMKKLEVKGRRLGKVIEHAKETERMIEGYGGLASDLLTWIEQTIVSLNSRSFANSLAGVQHQLQAFSTYRTVEKPPKFQEKGNLEVMLFTIQSRMRANNQRVYTPHEGRLVCDINRVRGPPGRAPRGDMWLLLGHLGTLGATFPPVPQGFFTLGCPGTGRVRLGAGWVCPGAGWVCPGAGWVRPGAGWVHLWAGWIHRGTVWVHLGAGWVRPIPGQVGVLHRCSHTFGAHWGSPAERDGAGGTRHAGPTPSGAAFCQAWEQLEKAEHERELALRNELIRQEKLEQLARRFDLKAAMREAWLSENQRLVAQDNFGQDLPAVEAAKKKHEAIETDTAAYKERVQAIEAVAKELEAEGYHDIKRIKGRKDNILRLWEQLQELLRARRQRLEMNLTLQHLFQEMLHSIDWMDEVKAQLASPESGKHLLEVEELLETHRLLEGDMALQTEKVRAVSAAALRFADAEGYRPCDPKVIRDRVSHLDLCRRELQALAARRKALLEQSRALWQCLRELDEAEDWIKEQEQICSALDYGKDLAGVLLLQRRHAALEAELEARGARLERALVAAERLAAAGREAGLLRERAATVRALWGQLQELVAFRRRGLRDAEGFFQFQAEAEELAEALADARRRAASEELGHDEARTQALLREHQELLEELVDARQLLERLGHQAEGFPPELQAGPEAQSRLAALRALHAEVVGLAELRGRRLQDALDLYTVFGESEACHLWMASKERWLEKLEVPAALEDLDVVQHRLDGLEQEMAGVAPQIDAVNRAADGLLESGHPRSPQVRQCQQPVSYTHLDVYKRQAARGGGLGAQPAQLPAGVRGDPLLAAGQDAGGGVHAGPRPRPGRRPGHPAQALRHRA</sequence>
<feature type="coiled-coil region" evidence="3">
    <location>
        <begin position="594"/>
        <end position="664"/>
    </location>
</feature>
<evidence type="ECO:0000313" key="6">
    <source>
        <dbReference type="Ensembl" id="ENSCMMP00000006274.1"/>
    </source>
</evidence>
<name>A0A8C3BIK7_CAIMO</name>
<dbReference type="Gene3D" id="1.10.418.10">
    <property type="entry name" value="Calponin-like domain"/>
    <property type="match status" value="2"/>
</dbReference>
<reference evidence="6" key="2">
    <citation type="submission" date="2025-09" db="UniProtKB">
        <authorList>
            <consortium name="Ensembl"/>
        </authorList>
    </citation>
    <scope>IDENTIFICATION</scope>
</reference>
<dbReference type="InterPro" id="IPR002017">
    <property type="entry name" value="Spectrin_repeat"/>
</dbReference>
<dbReference type="InterPro" id="IPR036872">
    <property type="entry name" value="CH_dom_sf"/>
</dbReference>
<dbReference type="PANTHER" id="PTHR11915">
    <property type="entry name" value="SPECTRIN/FILAMIN RELATED CYTOSKELETAL PROTEIN"/>
    <property type="match status" value="1"/>
</dbReference>
<dbReference type="FunFam" id="1.20.58.60:FF:000172">
    <property type="entry name" value="Spectrin beta chain"/>
    <property type="match status" value="1"/>
</dbReference>
<feature type="region of interest" description="Disordered" evidence="4">
    <location>
        <begin position="1084"/>
        <end position="1136"/>
    </location>
</feature>
<evidence type="ECO:0000256" key="4">
    <source>
        <dbReference type="SAM" id="MobiDB-lite"/>
    </source>
</evidence>
<dbReference type="GO" id="GO:0003779">
    <property type="term" value="F:actin binding"/>
    <property type="evidence" value="ECO:0007669"/>
    <property type="project" value="UniProtKB-KW"/>
</dbReference>